<accession>A0A4S2D3S9</accession>
<protein>
    <submittedName>
        <fullName evidence="1">Uncharacterized protein</fullName>
    </submittedName>
</protein>
<gene>
    <name evidence="1" type="ORF">E5353_09315</name>
</gene>
<dbReference type="EMBL" id="SRYX01000029">
    <property type="protein sequence ID" value="TGY35511.1"/>
    <property type="molecule type" value="Genomic_DNA"/>
</dbReference>
<reference evidence="1 2" key="1">
    <citation type="submission" date="2019-04" db="EMBL/GenBank/DDBJ databases">
        <title>Microbes associate with the intestines of laboratory mice.</title>
        <authorList>
            <person name="Navarre W."/>
            <person name="Wong E."/>
            <person name="Huang K."/>
            <person name="Tropini C."/>
            <person name="Ng K."/>
            <person name="Yu B."/>
        </authorList>
    </citation>
    <scope>NUCLEOTIDE SEQUENCE [LARGE SCALE GENOMIC DNA]</scope>
    <source>
        <strain evidence="1 2">NM63_1-25</strain>
    </source>
</reference>
<evidence type="ECO:0000313" key="1">
    <source>
        <dbReference type="EMBL" id="TGY35511.1"/>
    </source>
</evidence>
<comment type="caution">
    <text evidence="1">The sequence shown here is derived from an EMBL/GenBank/DDBJ whole genome shotgun (WGS) entry which is preliminary data.</text>
</comment>
<organism evidence="1 2">
    <name type="scientific">Bacteroides caecimuris</name>
    <dbReference type="NCBI Taxonomy" id="1796613"/>
    <lineage>
        <taxon>Bacteria</taxon>
        <taxon>Pseudomonadati</taxon>
        <taxon>Bacteroidota</taxon>
        <taxon>Bacteroidia</taxon>
        <taxon>Bacteroidales</taxon>
        <taxon>Bacteroidaceae</taxon>
        <taxon>Bacteroides</taxon>
    </lineage>
</organism>
<dbReference type="RefSeq" id="WP_135999621.1">
    <property type="nucleotide sequence ID" value="NZ_SRYX01000029.1"/>
</dbReference>
<dbReference type="Proteomes" id="UP000309566">
    <property type="component" value="Unassembled WGS sequence"/>
</dbReference>
<sequence>MKATIVMTKDAIKKGEYKETSLDVQKKQADILVVAIDDKYTLWLNKPITVKGRGIKKVNEKTIVVTDNAFDKLKTQYSIMFDL</sequence>
<dbReference type="AlphaFoldDB" id="A0A4S2D3S9"/>
<proteinExistence type="predicted"/>
<name>A0A4S2D3S9_9BACE</name>
<evidence type="ECO:0000313" key="2">
    <source>
        <dbReference type="Proteomes" id="UP000309566"/>
    </source>
</evidence>